<dbReference type="GO" id="GO:0005737">
    <property type="term" value="C:cytoplasm"/>
    <property type="evidence" value="ECO:0007669"/>
    <property type="project" value="UniProtKB-SubCell"/>
</dbReference>
<dbReference type="GO" id="GO:0000398">
    <property type="term" value="P:mRNA splicing, via spliceosome"/>
    <property type="evidence" value="ECO:0007669"/>
    <property type="project" value="TreeGrafter"/>
</dbReference>
<dbReference type="Gene3D" id="2.130.10.10">
    <property type="entry name" value="YVTN repeat-like/Quinoprotein amine dehydrogenase"/>
    <property type="match status" value="1"/>
</dbReference>
<comment type="similarity">
    <text evidence="3">Belongs to the WD repeat MORG1 family.</text>
</comment>
<accession>A0A5E4AAA7</accession>
<dbReference type="SMART" id="SM00320">
    <property type="entry name" value="WD40"/>
    <property type="match status" value="3"/>
</dbReference>
<evidence type="ECO:0000256" key="2">
    <source>
        <dbReference type="ARBA" id="ARBA00022490"/>
    </source>
</evidence>
<dbReference type="Pfam" id="PF00400">
    <property type="entry name" value="WD40"/>
    <property type="match status" value="2"/>
</dbReference>
<evidence type="ECO:0000256" key="4">
    <source>
        <dbReference type="ARBA" id="ARBA00040453"/>
    </source>
</evidence>
<evidence type="ECO:0000313" key="7">
    <source>
        <dbReference type="EMBL" id="VTJ53995.1"/>
    </source>
</evidence>
<dbReference type="PANTHER" id="PTHR22842">
    <property type="entry name" value="WD40 REPEAT PROTEIN"/>
    <property type="match status" value="1"/>
</dbReference>
<dbReference type="InterPro" id="IPR036322">
    <property type="entry name" value="WD40_repeat_dom_sf"/>
</dbReference>
<dbReference type="AlphaFoldDB" id="A0A5E4AAA7"/>
<protein>
    <recommendedName>
        <fullName evidence="4">WD repeat domain-containing protein 83</fullName>
    </recommendedName>
    <alternativeName>
        <fullName evidence="5">Mitogen-activated protein kinase organizer 1</fullName>
    </alternativeName>
</protein>
<sequence length="209" mass="22655">MGGRCGEGPGKAETWKLRGHPVENWSKSKYTGSGQLGRHRATEVATEPPAPACASAGSTRFCRSVDGRVRRYDLRMGQLFSDYVGSPITCACFSRDGQCLLVSSLDSTLRLLDKDTGELLGEYTGHQNKQYKLDCCLSERDTHVVSCSEDGKVFFWDLVEGSLALALPVGPGVVQSLAFHPTEPCLLTAMAGRIQCWREEAYEAEGGAG</sequence>
<reference evidence="7 8" key="1">
    <citation type="submission" date="2019-04" db="EMBL/GenBank/DDBJ databases">
        <authorList>
            <person name="Alioto T."/>
            <person name="Alioto T."/>
        </authorList>
    </citation>
    <scope>NUCLEOTIDE SEQUENCE [LARGE SCALE GENOMIC DNA]</scope>
</reference>
<evidence type="ECO:0000256" key="3">
    <source>
        <dbReference type="ARBA" id="ARBA00038145"/>
    </source>
</evidence>
<proteinExistence type="inferred from homology"/>
<dbReference type="InterPro" id="IPR051980">
    <property type="entry name" value="WD_repeat_MORG1"/>
</dbReference>
<evidence type="ECO:0000256" key="1">
    <source>
        <dbReference type="ARBA" id="ARBA00004496"/>
    </source>
</evidence>
<dbReference type="EMBL" id="CABDUW010000035">
    <property type="protein sequence ID" value="VTJ53995.1"/>
    <property type="molecule type" value="Genomic_DNA"/>
</dbReference>
<evidence type="ECO:0000256" key="5">
    <source>
        <dbReference type="ARBA" id="ARBA00042222"/>
    </source>
</evidence>
<dbReference type="EMBL" id="WJEC01007913">
    <property type="protein sequence ID" value="KAF7465589.1"/>
    <property type="molecule type" value="Genomic_DNA"/>
</dbReference>
<dbReference type="GO" id="GO:0071013">
    <property type="term" value="C:catalytic step 2 spliceosome"/>
    <property type="evidence" value="ECO:0007669"/>
    <property type="project" value="TreeGrafter"/>
</dbReference>
<dbReference type="InterPro" id="IPR001680">
    <property type="entry name" value="WD40_rpt"/>
</dbReference>
<dbReference type="SUPFAM" id="SSF50978">
    <property type="entry name" value="WD40 repeat-like"/>
    <property type="match status" value="1"/>
</dbReference>
<dbReference type="Proteomes" id="UP000335636">
    <property type="component" value="Unassembled WGS sequence"/>
</dbReference>
<name>A0A5E4AAA7_MARMO</name>
<dbReference type="PANTHER" id="PTHR22842:SF3">
    <property type="entry name" value="WD REPEAT DOMAIN-CONTAINING PROTEIN 83"/>
    <property type="match status" value="1"/>
</dbReference>
<keyword evidence="2" id="KW-0963">Cytoplasm</keyword>
<evidence type="ECO:0000313" key="8">
    <source>
        <dbReference type="Proteomes" id="UP000335636"/>
    </source>
</evidence>
<dbReference type="Proteomes" id="UP000662637">
    <property type="component" value="Unassembled WGS sequence"/>
</dbReference>
<reference evidence="6" key="2">
    <citation type="submission" date="2020-08" db="EMBL/GenBank/DDBJ databases">
        <authorList>
            <person name="Shumante A."/>
            <person name="Zimin A.V."/>
            <person name="Puiu D."/>
            <person name="Salzberg S.L."/>
        </authorList>
    </citation>
    <scope>NUCLEOTIDE SEQUENCE</scope>
    <source>
        <strain evidence="6">WC2-LM</strain>
        <tissue evidence="6">Liver</tissue>
    </source>
</reference>
<gene>
    <name evidence="6" type="ORF">GHT09_004100</name>
    <name evidence="7" type="ORF">MONAX_5E008727</name>
</gene>
<keyword evidence="8" id="KW-1185">Reference proteome</keyword>
<comment type="subcellular location">
    <subcellularLocation>
        <location evidence="1">Cytoplasm</location>
    </subcellularLocation>
</comment>
<evidence type="ECO:0000313" key="6">
    <source>
        <dbReference type="EMBL" id="KAF7465589.1"/>
    </source>
</evidence>
<dbReference type="InterPro" id="IPR015943">
    <property type="entry name" value="WD40/YVTN_repeat-like_dom_sf"/>
</dbReference>
<organism evidence="7 8">
    <name type="scientific">Marmota monax</name>
    <name type="common">Woodchuck</name>
    <dbReference type="NCBI Taxonomy" id="9995"/>
    <lineage>
        <taxon>Eukaryota</taxon>
        <taxon>Metazoa</taxon>
        <taxon>Chordata</taxon>
        <taxon>Craniata</taxon>
        <taxon>Vertebrata</taxon>
        <taxon>Euteleostomi</taxon>
        <taxon>Mammalia</taxon>
        <taxon>Eutheria</taxon>
        <taxon>Euarchontoglires</taxon>
        <taxon>Glires</taxon>
        <taxon>Rodentia</taxon>
        <taxon>Sciuromorpha</taxon>
        <taxon>Sciuridae</taxon>
        <taxon>Xerinae</taxon>
        <taxon>Marmotini</taxon>
        <taxon>Marmota</taxon>
    </lineage>
</organism>